<feature type="compositionally biased region" description="Low complexity" evidence="1">
    <location>
        <begin position="252"/>
        <end position="262"/>
    </location>
</feature>
<dbReference type="Pfam" id="PF01551">
    <property type="entry name" value="Peptidase_M23"/>
    <property type="match status" value="1"/>
</dbReference>
<evidence type="ECO:0000313" key="3">
    <source>
        <dbReference type="EMBL" id="NBZ87438.1"/>
    </source>
</evidence>
<dbReference type="SUPFAM" id="SSF54106">
    <property type="entry name" value="LysM domain"/>
    <property type="match status" value="1"/>
</dbReference>
<dbReference type="SMART" id="SM00257">
    <property type="entry name" value="LysM"/>
    <property type="match status" value="2"/>
</dbReference>
<keyword evidence="4" id="KW-1185">Reference proteome</keyword>
<dbReference type="InterPro" id="IPR016047">
    <property type="entry name" value="M23ase_b-sheet_dom"/>
</dbReference>
<sequence>MIRGGKAGFVLAALALQGCVNTGALDWDLRTNGGTSGAAQSVSARPSPDARGIISYPGYQVAVARRGDTVASVAARVGVAPDQLARFNALSPTDALRDGEILALPVRVAASPATLPGAAMPGAGVATGGIDVEAIASTAIDRSGAPAAAAQPAGQVPFSSTGSGPVPVRYQVKRGETAFTIARQFNISAKALADWNSLPSDLSVREGQYLIIPTAADLARGGVTETMPGQGSPTPLPPSASAPLPNETTVTAAQAAASGQAAPDLGSGRTSASAAAMAMPVEGKIIKPYDAKSNQGIDIAAGAGSTVKAAASGTVAVVTKDAGSGSTIVILKHEGGLLTVYAGLDAASVEKGASVKRGAALGTLRAGTLHFEVRQGQQAVDPLSYLQ</sequence>
<protein>
    <submittedName>
        <fullName evidence="3">Peptidoglycan DD-metalloendopeptidase family protein</fullName>
    </submittedName>
</protein>
<dbReference type="PANTHER" id="PTHR21666:SF291">
    <property type="entry name" value="STAGE II SPORULATION PROTEIN Q"/>
    <property type="match status" value="1"/>
</dbReference>
<dbReference type="PROSITE" id="PS51257">
    <property type="entry name" value="PROKAR_LIPOPROTEIN"/>
    <property type="match status" value="1"/>
</dbReference>
<evidence type="ECO:0000259" key="2">
    <source>
        <dbReference type="PROSITE" id="PS51782"/>
    </source>
</evidence>
<dbReference type="InterPro" id="IPR036779">
    <property type="entry name" value="LysM_dom_sf"/>
</dbReference>
<dbReference type="SUPFAM" id="SSF51261">
    <property type="entry name" value="Duplicated hybrid motif"/>
    <property type="match status" value="1"/>
</dbReference>
<gene>
    <name evidence="3" type="ORF">GV832_07585</name>
</gene>
<dbReference type="Proteomes" id="UP001193501">
    <property type="component" value="Unassembled WGS sequence"/>
</dbReference>
<feature type="domain" description="LysM" evidence="2">
    <location>
        <begin position="168"/>
        <end position="212"/>
    </location>
</feature>
<reference evidence="3" key="1">
    <citation type="submission" date="2020-01" db="EMBL/GenBank/DDBJ databases">
        <authorList>
            <person name="Chen W.-M."/>
        </authorList>
    </citation>
    <scope>NUCLEOTIDE SEQUENCE</scope>
    <source>
        <strain evidence="3">CYK-10</strain>
    </source>
</reference>
<dbReference type="CDD" id="cd00118">
    <property type="entry name" value="LysM"/>
    <property type="match status" value="1"/>
</dbReference>
<dbReference type="Gene3D" id="2.70.70.10">
    <property type="entry name" value="Glucose Permease (Domain IIA)"/>
    <property type="match status" value="1"/>
</dbReference>
<dbReference type="GO" id="GO:0004222">
    <property type="term" value="F:metalloendopeptidase activity"/>
    <property type="evidence" value="ECO:0007669"/>
    <property type="project" value="TreeGrafter"/>
</dbReference>
<dbReference type="EMBL" id="JAABNR010000006">
    <property type="protein sequence ID" value="NBZ87438.1"/>
    <property type="molecule type" value="Genomic_DNA"/>
</dbReference>
<evidence type="ECO:0000313" key="4">
    <source>
        <dbReference type="Proteomes" id="UP001193501"/>
    </source>
</evidence>
<evidence type="ECO:0000256" key="1">
    <source>
        <dbReference type="SAM" id="MobiDB-lite"/>
    </source>
</evidence>
<dbReference type="CDD" id="cd12797">
    <property type="entry name" value="M23_peptidase"/>
    <property type="match status" value="1"/>
</dbReference>
<organism evidence="3 4">
    <name type="scientific">Stagnihabitans tardus</name>
    <dbReference type="NCBI Taxonomy" id="2699202"/>
    <lineage>
        <taxon>Bacteria</taxon>
        <taxon>Pseudomonadati</taxon>
        <taxon>Pseudomonadota</taxon>
        <taxon>Alphaproteobacteria</taxon>
        <taxon>Rhodobacterales</taxon>
        <taxon>Paracoccaceae</taxon>
        <taxon>Stagnihabitans</taxon>
    </lineage>
</organism>
<dbReference type="InterPro" id="IPR050570">
    <property type="entry name" value="Cell_wall_metabolism_enzyme"/>
</dbReference>
<accession>A0AAE5BVP2</accession>
<dbReference type="PANTHER" id="PTHR21666">
    <property type="entry name" value="PEPTIDASE-RELATED"/>
    <property type="match status" value="1"/>
</dbReference>
<dbReference type="AlphaFoldDB" id="A0AAE5BVP2"/>
<proteinExistence type="predicted"/>
<dbReference type="InterPro" id="IPR011055">
    <property type="entry name" value="Dup_hybrid_motif"/>
</dbReference>
<comment type="caution">
    <text evidence="3">The sequence shown here is derived from an EMBL/GenBank/DDBJ whole genome shotgun (WGS) entry which is preliminary data.</text>
</comment>
<feature type="region of interest" description="Disordered" evidence="1">
    <location>
        <begin position="222"/>
        <end position="268"/>
    </location>
</feature>
<dbReference type="InterPro" id="IPR018392">
    <property type="entry name" value="LysM"/>
</dbReference>
<feature type="domain" description="LysM" evidence="2">
    <location>
        <begin position="60"/>
        <end position="104"/>
    </location>
</feature>
<name>A0AAE5BVP2_9RHOB</name>
<dbReference type="PROSITE" id="PS51782">
    <property type="entry name" value="LYSM"/>
    <property type="match status" value="2"/>
</dbReference>
<dbReference type="Pfam" id="PF01476">
    <property type="entry name" value="LysM"/>
    <property type="match status" value="2"/>
</dbReference>
<dbReference type="Gene3D" id="3.10.350.10">
    <property type="entry name" value="LysM domain"/>
    <property type="match status" value="2"/>
</dbReference>